<keyword evidence="8" id="KW-0540">Nuclease</keyword>
<keyword evidence="2 4" id="KW-0227">DNA damage</keyword>
<dbReference type="InterPro" id="IPR014721">
    <property type="entry name" value="Ribsml_uS5_D2-typ_fold_subgr"/>
</dbReference>
<dbReference type="Gene3D" id="3.30.1370.100">
    <property type="entry name" value="MutL, C-terminal domain, regulatory subdomain"/>
    <property type="match status" value="1"/>
</dbReference>
<dbReference type="PROSITE" id="PS00058">
    <property type="entry name" value="DNA_MISMATCH_REPAIR_1"/>
    <property type="match status" value="1"/>
</dbReference>
<dbReference type="CDD" id="cd16926">
    <property type="entry name" value="HATPase_MutL-MLH-PMS-like"/>
    <property type="match status" value="1"/>
</dbReference>
<reference evidence="8 9" key="1">
    <citation type="submission" date="2021-10" db="EMBL/GenBank/DDBJ databases">
        <title>Collection of gut derived symbiotic bacterial strains cultured from healthy donors.</title>
        <authorList>
            <person name="Lin H."/>
            <person name="Littmann E."/>
            <person name="Kohout C."/>
            <person name="Pamer E.G."/>
        </authorList>
    </citation>
    <scope>NUCLEOTIDE SEQUENCE [LARGE SCALE GENOMIC DNA]</scope>
    <source>
        <strain evidence="8 9">DFI.1.165</strain>
    </source>
</reference>
<dbReference type="Proteomes" id="UP001299546">
    <property type="component" value="Unassembled WGS sequence"/>
</dbReference>
<comment type="function">
    <text evidence="4">This protein is involved in the repair of mismatches in DNA. It is required for dam-dependent methyl-directed DNA mismatch repair. May act as a 'molecular matchmaker', a protein that promotes the formation of a stable complex between two or more DNA-binding proteins in an ATP-dependent manner without itself being part of a final effector complex.</text>
</comment>
<dbReference type="SUPFAM" id="SSF118116">
    <property type="entry name" value="DNA mismatch repair protein MutL"/>
    <property type="match status" value="1"/>
</dbReference>
<evidence type="ECO:0000313" key="9">
    <source>
        <dbReference type="Proteomes" id="UP001299546"/>
    </source>
</evidence>
<feature type="domain" description="DNA mismatch repair protein S5" evidence="7">
    <location>
        <begin position="209"/>
        <end position="327"/>
    </location>
</feature>
<dbReference type="SUPFAM" id="SSF54211">
    <property type="entry name" value="Ribosomal protein S5 domain 2-like"/>
    <property type="match status" value="1"/>
</dbReference>
<dbReference type="Gene3D" id="3.30.1540.20">
    <property type="entry name" value="MutL, C-terminal domain, dimerisation subdomain"/>
    <property type="match status" value="1"/>
</dbReference>
<feature type="region of interest" description="Disordered" evidence="5">
    <location>
        <begin position="337"/>
        <end position="378"/>
    </location>
</feature>
<dbReference type="RefSeq" id="WP_066732433.1">
    <property type="nucleotide sequence ID" value="NZ_JAJCIQ010000001.1"/>
</dbReference>
<dbReference type="PANTHER" id="PTHR10073">
    <property type="entry name" value="DNA MISMATCH REPAIR PROTEIN MLH, PMS, MUTL"/>
    <property type="match status" value="1"/>
</dbReference>
<dbReference type="GO" id="GO:0004519">
    <property type="term" value="F:endonuclease activity"/>
    <property type="evidence" value="ECO:0007669"/>
    <property type="project" value="UniProtKB-KW"/>
</dbReference>
<gene>
    <name evidence="4 8" type="primary">mutL</name>
    <name evidence="8" type="ORF">LIZ65_02720</name>
</gene>
<evidence type="ECO:0000256" key="3">
    <source>
        <dbReference type="ARBA" id="ARBA00023204"/>
    </source>
</evidence>
<dbReference type="CDD" id="cd00782">
    <property type="entry name" value="MutL_Trans"/>
    <property type="match status" value="1"/>
</dbReference>
<dbReference type="InterPro" id="IPR042121">
    <property type="entry name" value="MutL_C_regsub"/>
</dbReference>
<dbReference type="NCBIfam" id="TIGR00585">
    <property type="entry name" value="mutl"/>
    <property type="match status" value="1"/>
</dbReference>
<dbReference type="InterPro" id="IPR002099">
    <property type="entry name" value="MutL/Mlh/PMS"/>
</dbReference>
<keyword evidence="8" id="KW-0255">Endonuclease</keyword>
<dbReference type="InterPro" id="IPR014762">
    <property type="entry name" value="DNA_mismatch_repair_CS"/>
</dbReference>
<proteinExistence type="inferred from homology"/>
<dbReference type="InterPro" id="IPR013507">
    <property type="entry name" value="DNA_mismatch_S5_2-like"/>
</dbReference>
<sequence length="682" mass="77538">MPHIELLDQITIDKIAAGEVIERPASVVKELVENAIDAGATAIVTEIEDGGITMMRITDNGCGIEKTEVANAFLRHSTSKIRSAEDLFRISSLGFRGEALSSIAAVSQVELITKPREELFGTRYVIEGGKEKALEDTGAPDGTTFMVRQLFYNTPARRKFLKTPMTEASHISDLLTRLALSHPEISFQFINNRQTKLHTSGNGNMKDVIYHIYGREVANHLLPLDFEKNGVRLSGFLGEPLISRGNRNFENYFVNGRYVKSNILSKAIEDGYKDFSMQHKYPFVAFHLFLEQEKVDINVHPTKMELRFSAQQEIYNLVYQAVREGLHEKELIPVVEVPEPPKSSPEPELSAHPTDITPKSSVPDVRPHKTAVPEAAPAPQEKDLNYFMDKMKERVLSYHKQSSQAEVTDREGVFDKALKADKIREAVNYRKKEEETERALRKTECTLEKEIKNNPKTERALESVPHYPQSSPQNRQLNLFEEKLLTKEARQEYQIVGQVFDTYWVVQYHDSLYIIDQHAAHERVLYERTLKGLKNREYTSQYLSPPIILSLSMQERDVLEQNLDRFTAIGFEMEPFGGDEYAVRAVPDNLFSIAKKELLMEMLDALADGLTTTLEPDLIDEKIASMSCKAAVKGNSRLSTAEVEQLIGELLTLENPYHCPHGRPTIIAMTKRELEKKFKRIV</sequence>
<dbReference type="Pfam" id="PF01119">
    <property type="entry name" value="DNA_mis_repair"/>
    <property type="match status" value="1"/>
</dbReference>
<dbReference type="InterPro" id="IPR020667">
    <property type="entry name" value="DNA_mismatch_repair_MutL"/>
</dbReference>
<dbReference type="PANTHER" id="PTHR10073:SF12">
    <property type="entry name" value="DNA MISMATCH REPAIR PROTEIN MLH1"/>
    <property type="match status" value="1"/>
</dbReference>
<organism evidence="8 9">
    <name type="scientific">Bariatricus massiliensis</name>
    <dbReference type="NCBI Taxonomy" id="1745713"/>
    <lineage>
        <taxon>Bacteria</taxon>
        <taxon>Bacillati</taxon>
        <taxon>Bacillota</taxon>
        <taxon>Clostridia</taxon>
        <taxon>Lachnospirales</taxon>
        <taxon>Lachnospiraceae</taxon>
        <taxon>Bariatricus</taxon>
    </lineage>
</organism>
<dbReference type="InterPro" id="IPR042120">
    <property type="entry name" value="MutL_C_dimsub"/>
</dbReference>
<dbReference type="InterPro" id="IPR014790">
    <property type="entry name" value="MutL_C"/>
</dbReference>
<dbReference type="SMART" id="SM01340">
    <property type="entry name" value="DNA_mis_repair"/>
    <property type="match status" value="1"/>
</dbReference>
<dbReference type="Pfam" id="PF08676">
    <property type="entry name" value="MutL_C"/>
    <property type="match status" value="1"/>
</dbReference>
<feature type="domain" description="MutL C-terminal dimerisation" evidence="6">
    <location>
        <begin position="495"/>
        <end position="638"/>
    </location>
</feature>
<dbReference type="InterPro" id="IPR038973">
    <property type="entry name" value="MutL/Mlh/Pms-like"/>
</dbReference>
<dbReference type="HAMAP" id="MF_00149">
    <property type="entry name" value="DNA_mis_repair"/>
    <property type="match status" value="1"/>
</dbReference>
<evidence type="ECO:0000256" key="4">
    <source>
        <dbReference type="HAMAP-Rule" id="MF_00149"/>
    </source>
</evidence>
<dbReference type="EMBL" id="JAJCIS010000001">
    <property type="protein sequence ID" value="MCB7386191.1"/>
    <property type="molecule type" value="Genomic_DNA"/>
</dbReference>
<evidence type="ECO:0000259" key="7">
    <source>
        <dbReference type="SMART" id="SM01340"/>
    </source>
</evidence>
<keyword evidence="8" id="KW-0378">Hydrolase</keyword>
<dbReference type="Gene3D" id="3.30.230.10">
    <property type="match status" value="1"/>
</dbReference>
<protein>
    <recommendedName>
        <fullName evidence="4">DNA mismatch repair protein MutL</fullName>
    </recommendedName>
</protein>
<dbReference type="InterPro" id="IPR036890">
    <property type="entry name" value="HATPase_C_sf"/>
</dbReference>
<comment type="similarity">
    <text evidence="1 4">Belongs to the DNA mismatch repair MutL/HexB family.</text>
</comment>
<evidence type="ECO:0000259" key="6">
    <source>
        <dbReference type="SMART" id="SM00853"/>
    </source>
</evidence>
<dbReference type="InterPro" id="IPR037198">
    <property type="entry name" value="MutL_C_sf"/>
</dbReference>
<evidence type="ECO:0000256" key="2">
    <source>
        <dbReference type="ARBA" id="ARBA00022763"/>
    </source>
</evidence>
<comment type="caution">
    <text evidence="8">The sequence shown here is derived from an EMBL/GenBank/DDBJ whole genome shotgun (WGS) entry which is preliminary data.</text>
</comment>
<evidence type="ECO:0000256" key="5">
    <source>
        <dbReference type="SAM" id="MobiDB-lite"/>
    </source>
</evidence>
<dbReference type="Pfam" id="PF13589">
    <property type="entry name" value="HATPase_c_3"/>
    <property type="match status" value="1"/>
</dbReference>
<accession>A0ABS8DCQ5</accession>
<dbReference type="InterPro" id="IPR020568">
    <property type="entry name" value="Ribosomal_Su5_D2-typ_SF"/>
</dbReference>
<evidence type="ECO:0000256" key="1">
    <source>
        <dbReference type="ARBA" id="ARBA00006082"/>
    </source>
</evidence>
<dbReference type="SMART" id="SM00853">
    <property type="entry name" value="MutL_C"/>
    <property type="match status" value="1"/>
</dbReference>
<keyword evidence="3 4" id="KW-0234">DNA repair</keyword>
<keyword evidence="9" id="KW-1185">Reference proteome</keyword>
<evidence type="ECO:0000313" key="8">
    <source>
        <dbReference type="EMBL" id="MCB7386191.1"/>
    </source>
</evidence>
<dbReference type="Gene3D" id="3.30.565.10">
    <property type="entry name" value="Histidine kinase-like ATPase, C-terminal domain"/>
    <property type="match status" value="1"/>
</dbReference>
<dbReference type="SUPFAM" id="SSF55874">
    <property type="entry name" value="ATPase domain of HSP90 chaperone/DNA topoisomerase II/histidine kinase"/>
    <property type="match status" value="1"/>
</dbReference>
<name>A0ABS8DCQ5_9FIRM</name>